<name>A0A378L5T0_9GAMM</name>
<sequence length="58" mass="7063">MEPYINTFIKKGRKNLQSYSNFAKAEFIIKPIWIYIYHSVCELEFKKELRHSILVVER</sequence>
<evidence type="ECO:0000313" key="2">
    <source>
        <dbReference type="EMBL" id="STY21730.1"/>
    </source>
</evidence>
<evidence type="ECO:0000313" key="4">
    <source>
        <dbReference type="Proteomes" id="UP000255110"/>
    </source>
</evidence>
<reference evidence="2 4" key="2">
    <citation type="submission" date="2018-06" db="EMBL/GenBank/DDBJ databases">
        <authorList>
            <consortium name="Pathogen Informatics"/>
            <person name="Doyle S."/>
        </authorList>
    </citation>
    <scope>NUCLEOTIDE SEQUENCE [LARGE SCALE GENOMIC DNA]</scope>
    <source>
        <strain evidence="2 4">NCTC11991</strain>
    </source>
</reference>
<evidence type="ECO:0000313" key="3">
    <source>
        <dbReference type="Proteomes" id="UP000054820"/>
    </source>
</evidence>
<dbReference type="AlphaFoldDB" id="A0A378L5T0"/>
<proteinExistence type="predicted"/>
<evidence type="ECO:0000313" key="1">
    <source>
        <dbReference type="EMBL" id="KTD69958.1"/>
    </source>
</evidence>
<reference evidence="1 3" key="1">
    <citation type="submission" date="2015-11" db="EMBL/GenBank/DDBJ databases">
        <title>Genomic analysis of 38 Legionella species identifies large and diverse effector repertoires.</title>
        <authorList>
            <person name="Burstein D."/>
            <person name="Amaro F."/>
            <person name="Zusman T."/>
            <person name="Lifshitz Z."/>
            <person name="Cohen O."/>
            <person name="Gilbert J.A."/>
            <person name="Pupko T."/>
            <person name="Shuman H.A."/>
            <person name="Segal G."/>
        </authorList>
    </citation>
    <scope>NUCLEOTIDE SEQUENCE [LARGE SCALE GENOMIC DNA]</scope>
    <source>
        <strain evidence="1 3">SC-18-C9</strain>
    </source>
</reference>
<keyword evidence="3" id="KW-1185">Reference proteome</keyword>
<dbReference type="STRING" id="460.Lstg_3399"/>
<organism evidence="2 4">
    <name type="scientific">Legionella steigerwaltii</name>
    <dbReference type="NCBI Taxonomy" id="460"/>
    <lineage>
        <taxon>Bacteria</taxon>
        <taxon>Pseudomonadati</taxon>
        <taxon>Pseudomonadota</taxon>
        <taxon>Gammaproteobacteria</taxon>
        <taxon>Legionellales</taxon>
        <taxon>Legionellaceae</taxon>
        <taxon>Legionella</taxon>
    </lineage>
</organism>
<dbReference type="Proteomes" id="UP000255110">
    <property type="component" value="Unassembled WGS sequence"/>
</dbReference>
<dbReference type="EMBL" id="UGOY01000001">
    <property type="protein sequence ID" value="STY21730.1"/>
    <property type="molecule type" value="Genomic_DNA"/>
</dbReference>
<protein>
    <submittedName>
        <fullName evidence="2">Uncharacterized protein</fullName>
    </submittedName>
</protein>
<dbReference type="Proteomes" id="UP000054820">
    <property type="component" value="Unassembled WGS sequence"/>
</dbReference>
<dbReference type="EMBL" id="LNYZ01000043">
    <property type="protein sequence ID" value="KTD69958.1"/>
    <property type="molecule type" value="Genomic_DNA"/>
</dbReference>
<gene>
    <name evidence="1" type="ORF">Lstg_3399</name>
    <name evidence="2" type="ORF">NCTC11991_00298</name>
</gene>
<accession>A0A378L5T0</accession>